<proteinExistence type="predicted"/>
<accession>A0ACB8ESN9</accession>
<organism evidence="1 2">
    <name type="scientific">Sphaerodactylus townsendi</name>
    <dbReference type="NCBI Taxonomy" id="933632"/>
    <lineage>
        <taxon>Eukaryota</taxon>
        <taxon>Metazoa</taxon>
        <taxon>Chordata</taxon>
        <taxon>Craniata</taxon>
        <taxon>Vertebrata</taxon>
        <taxon>Euteleostomi</taxon>
        <taxon>Lepidosauria</taxon>
        <taxon>Squamata</taxon>
        <taxon>Bifurcata</taxon>
        <taxon>Gekkota</taxon>
        <taxon>Sphaerodactylidae</taxon>
        <taxon>Sphaerodactylus</taxon>
    </lineage>
</organism>
<keyword evidence="2" id="KW-1185">Reference proteome</keyword>
<name>A0ACB8ESN9_9SAUR</name>
<reference evidence="1" key="1">
    <citation type="submission" date="2021-08" db="EMBL/GenBank/DDBJ databases">
        <title>The first chromosome-level gecko genome reveals the dynamic sex chromosomes of Neotropical dwarf geckos (Sphaerodactylidae: Sphaerodactylus).</title>
        <authorList>
            <person name="Pinto B.J."/>
            <person name="Keating S.E."/>
            <person name="Gamble T."/>
        </authorList>
    </citation>
    <scope>NUCLEOTIDE SEQUENCE</scope>
    <source>
        <strain evidence="1">TG3544</strain>
    </source>
</reference>
<evidence type="ECO:0000313" key="1">
    <source>
        <dbReference type="EMBL" id="KAH7995249.1"/>
    </source>
</evidence>
<protein>
    <submittedName>
        <fullName evidence="1">Uncharacterized protein</fullName>
    </submittedName>
</protein>
<dbReference type="EMBL" id="CM037620">
    <property type="protein sequence ID" value="KAH7995249.1"/>
    <property type="molecule type" value="Genomic_DNA"/>
</dbReference>
<dbReference type="Proteomes" id="UP000827872">
    <property type="component" value="Linkage Group LG07"/>
</dbReference>
<sequence>MEDCCLPDLRDIELKLGRKVPESLVRSLRGEEPVAGKSEKDREPPGGKPGPAPAAGFSPAVLRGNSSSALERLETKLHLLRQEMRHRSNARPVISFREIKRNVPLSTCKMHPSLKRLSASSTPGIRRRQDFQVIVVAARQP</sequence>
<evidence type="ECO:0000313" key="2">
    <source>
        <dbReference type="Proteomes" id="UP000827872"/>
    </source>
</evidence>
<gene>
    <name evidence="1" type="ORF">K3G42_023529</name>
</gene>
<comment type="caution">
    <text evidence="1">The sequence shown here is derived from an EMBL/GenBank/DDBJ whole genome shotgun (WGS) entry which is preliminary data.</text>
</comment>